<feature type="domain" description="POTRA" evidence="10">
    <location>
        <begin position="195"/>
        <end position="282"/>
    </location>
</feature>
<feature type="domain" description="POTRA" evidence="10">
    <location>
        <begin position="285"/>
        <end position="370"/>
    </location>
</feature>
<dbReference type="Gene3D" id="3.10.20.310">
    <property type="entry name" value="membrane protein fhac"/>
    <property type="match status" value="5"/>
</dbReference>
<evidence type="ECO:0000256" key="4">
    <source>
        <dbReference type="ARBA" id="ARBA00022729"/>
    </source>
</evidence>
<dbReference type="Pfam" id="PF07244">
    <property type="entry name" value="POTRA"/>
    <property type="match status" value="4"/>
</dbReference>
<evidence type="ECO:0000256" key="7">
    <source>
        <dbReference type="ARBA" id="ARBA00023237"/>
    </source>
</evidence>
<keyword evidence="6" id="KW-0472">Membrane</keyword>
<dbReference type="PIRSF" id="PIRSF006076">
    <property type="entry name" value="OM_assembly_OMP85"/>
    <property type="match status" value="1"/>
</dbReference>
<dbReference type="PANTHER" id="PTHR12815:SF47">
    <property type="entry name" value="TRANSLOCATION AND ASSEMBLY MODULE SUBUNIT TAMA"/>
    <property type="match status" value="1"/>
</dbReference>
<name>A0ABY3YNI8_9FLAO</name>
<sequence length="877" mass="98886">MTNISMFKRYFGAILLFGVMFFNSAIAQETNIDKGKKYILGGIEVTGVKSYNEQTVVTFTGLQVGQEITVPGEKISKVITKLWNLNLFSDISFYITRVEGEKVFLELQIVELPTLSDVKITGLKKKKTDDIIKEAELKRGKKVTESFIANTKNYLLNKYKKQGYLNTKVLINTVADTSEANAVKMIVNIDTDEKVKVKDIVFEGNEKLKDKQLRKAMKNTKQRQFGRFWKKSKFIPEDYSTDLTSLIDAYKEKGYRDARVLNDSVIYNDDNTIGINIAVEEGERYYFGNIDFVGNAAYTDRELARVLGIKKGDVYNGVLLRKRIADDTKPDGNDITNYYQNTGYLFSRINPVEVSAQNDTIDFEIRIIEGKPAYFNNVTVAGNDRTNDHVIYRNLRTRPGQLYRKENVFRTIRELGALGYFDAEQLNPQILNPDPDAGTVDIQYGVVEAGSSQIELQGGYGGGGFIGTLGLRFNNFSIKNLFNKEAYKPVPMGDGQTLALRLQASKFYQTYSFSFIEPWLGGRKPVQFSTSLSRTLQFRPTIDYRDVDKDQRFVITGINVGLAKRLEWPDDTFQLSHSLSYQHYDIQNYAIGGIFPFSNGVSQSLAYTVALSRDNTYTNPIFPTGGSKFVISARLTPPYSLFNGVDYADLGNQEAYKDRNSNGYLVHVERDANGNKIASTEKVVATVDEASTDIAKVGQKKLNWLEYYKIKFQGDWYKQLVGDLVLRTNAEFGFLGAYNQDRGIVPFERFYVGGDGLGNYALDGRENIQLRGYPNNSLSARDGSTIFNKFSLELRYPITLKQTASIYTLGFLEAGNAFESFDEYSPFDIKRSAGLGVRIFMPAFGLLGIDFAYGFDPVSGGNTPNGWETHFIIGQQF</sequence>
<evidence type="ECO:0000313" key="12">
    <source>
        <dbReference type="Proteomes" id="UP000829476"/>
    </source>
</evidence>
<keyword evidence="7" id="KW-0998">Cell outer membrane</keyword>
<feature type="signal peptide" evidence="9">
    <location>
        <begin position="1"/>
        <end position="27"/>
    </location>
</feature>
<proteinExistence type="predicted"/>
<dbReference type="InterPro" id="IPR010827">
    <property type="entry name" value="BamA/TamA_POTRA"/>
</dbReference>
<gene>
    <name evidence="11" type="primary">bamA</name>
    <name evidence="11" type="ORF">MQE36_02105</name>
</gene>
<reference evidence="11 12" key="1">
    <citation type="journal article" date="2018" name="Int. J. Syst. Evol. Microbiol.">
        <title>Zhouia spongiae sp. nov., isolated from a marine sponge.</title>
        <authorList>
            <person name="Zhuang L."/>
            <person name="Lin B."/>
            <person name="Qin F."/>
            <person name="Luo L."/>
        </authorList>
    </citation>
    <scope>NUCLEOTIDE SEQUENCE [LARGE SCALE GENOMIC DNA]</scope>
    <source>
        <strain evidence="11 12">HN-Y44</strain>
    </source>
</reference>
<evidence type="ECO:0000256" key="8">
    <source>
        <dbReference type="NCBIfam" id="TIGR03303"/>
    </source>
</evidence>
<evidence type="ECO:0000256" key="2">
    <source>
        <dbReference type="ARBA" id="ARBA00022452"/>
    </source>
</evidence>
<accession>A0ABY3YNI8</accession>
<dbReference type="PROSITE" id="PS51779">
    <property type="entry name" value="POTRA"/>
    <property type="match status" value="2"/>
</dbReference>
<dbReference type="InterPro" id="IPR039910">
    <property type="entry name" value="D15-like"/>
</dbReference>
<dbReference type="InterPro" id="IPR034746">
    <property type="entry name" value="POTRA"/>
</dbReference>
<keyword evidence="3" id="KW-0812">Transmembrane</keyword>
<protein>
    <recommendedName>
        <fullName evidence="8">Outer membrane protein assembly factor BamA</fullName>
    </recommendedName>
</protein>
<evidence type="ECO:0000256" key="6">
    <source>
        <dbReference type="ARBA" id="ARBA00023136"/>
    </source>
</evidence>
<keyword evidence="2" id="KW-1134">Transmembrane beta strand</keyword>
<organism evidence="11 12">
    <name type="scientific">Zhouia spongiae</name>
    <dbReference type="NCBI Taxonomy" id="2202721"/>
    <lineage>
        <taxon>Bacteria</taxon>
        <taxon>Pseudomonadati</taxon>
        <taxon>Bacteroidota</taxon>
        <taxon>Flavobacteriia</taxon>
        <taxon>Flavobacteriales</taxon>
        <taxon>Flavobacteriaceae</taxon>
        <taxon>Zhouia</taxon>
    </lineage>
</organism>
<dbReference type="NCBIfam" id="TIGR03303">
    <property type="entry name" value="OM_YaeT"/>
    <property type="match status" value="1"/>
</dbReference>
<dbReference type="PANTHER" id="PTHR12815">
    <property type="entry name" value="SORTING AND ASSEMBLY MACHINERY SAMM50 PROTEIN FAMILY MEMBER"/>
    <property type="match status" value="1"/>
</dbReference>
<evidence type="ECO:0000256" key="9">
    <source>
        <dbReference type="SAM" id="SignalP"/>
    </source>
</evidence>
<evidence type="ECO:0000256" key="3">
    <source>
        <dbReference type="ARBA" id="ARBA00022692"/>
    </source>
</evidence>
<dbReference type="Pfam" id="PF01103">
    <property type="entry name" value="Omp85"/>
    <property type="match status" value="1"/>
</dbReference>
<keyword evidence="5" id="KW-0677">Repeat</keyword>
<keyword evidence="12" id="KW-1185">Reference proteome</keyword>
<evidence type="ECO:0000256" key="5">
    <source>
        <dbReference type="ARBA" id="ARBA00022737"/>
    </source>
</evidence>
<dbReference type="RefSeq" id="WP_242937552.1">
    <property type="nucleotide sequence ID" value="NZ_CP094326.1"/>
</dbReference>
<evidence type="ECO:0000259" key="10">
    <source>
        <dbReference type="PROSITE" id="PS51779"/>
    </source>
</evidence>
<dbReference type="InterPro" id="IPR000184">
    <property type="entry name" value="Bac_surfAg_D15"/>
</dbReference>
<evidence type="ECO:0000313" key="11">
    <source>
        <dbReference type="EMBL" id="UNY99152.1"/>
    </source>
</evidence>
<comment type="subcellular location">
    <subcellularLocation>
        <location evidence="1">Membrane</location>
    </subcellularLocation>
</comment>
<feature type="chain" id="PRO_5046014351" description="Outer membrane protein assembly factor BamA" evidence="9">
    <location>
        <begin position="28"/>
        <end position="877"/>
    </location>
</feature>
<dbReference type="InterPro" id="IPR023707">
    <property type="entry name" value="OM_assembly_BamA"/>
</dbReference>
<dbReference type="Proteomes" id="UP000829476">
    <property type="component" value="Chromosome"/>
</dbReference>
<evidence type="ECO:0000256" key="1">
    <source>
        <dbReference type="ARBA" id="ARBA00004370"/>
    </source>
</evidence>
<dbReference type="EMBL" id="CP094326">
    <property type="protein sequence ID" value="UNY99152.1"/>
    <property type="molecule type" value="Genomic_DNA"/>
</dbReference>
<keyword evidence="4 9" id="KW-0732">Signal</keyword>
<dbReference type="Gene3D" id="2.40.160.50">
    <property type="entry name" value="membrane protein fhac: a member of the omp85/tpsb transporter family"/>
    <property type="match status" value="1"/>
</dbReference>